<dbReference type="InterPro" id="IPR032694">
    <property type="entry name" value="CopC/D"/>
</dbReference>
<feature type="transmembrane region" description="Helical" evidence="7">
    <location>
        <begin position="295"/>
        <end position="315"/>
    </location>
</feature>
<comment type="subcellular location">
    <subcellularLocation>
        <location evidence="1">Cell membrane</location>
        <topology evidence="1">Multi-pass membrane protein</topology>
    </subcellularLocation>
</comment>
<feature type="transmembrane region" description="Helical" evidence="7">
    <location>
        <begin position="392"/>
        <end position="413"/>
    </location>
</feature>
<feature type="transmembrane region" description="Helical" evidence="7">
    <location>
        <begin position="35"/>
        <end position="54"/>
    </location>
</feature>
<organism evidence="9">
    <name type="scientific">uncultured Friedmanniella sp</name>
    <dbReference type="NCBI Taxonomy" id="335381"/>
    <lineage>
        <taxon>Bacteria</taxon>
        <taxon>Bacillati</taxon>
        <taxon>Actinomycetota</taxon>
        <taxon>Actinomycetes</taxon>
        <taxon>Propionibacteriales</taxon>
        <taxon>Nocardioidaceae</taxon>
        <taxon>Friedmanniella</taxon>
        <taxon>environmental samples</taxon>
    </lineage>
</organism>
<accession>A0A6J4KDE9</accession>
<keyword evidence="2" id="KW-1003">Cell membrane</keyword>
<dbReference type="Pfam" id="PF05425">
    <property type="entry name" value="CopD"/>
    <property type="match status" value="1"/>
</dbReference>
<reference evidence="9" key="1">
    <citation type="submission" date="2020-02" db="EMBL/GenBank/DDBJ databases">
        <authorList>
            <person name="Meier V. D."/>
        </authorList>
    </citation>
    <scope>NUCLEOTIDE SEQUENCE</scope>
    <source>
        <strain evidence="9">AVDCRST_MAG61</strain>
    </source>
</reference>
<evidence type="ECO:0000256" key="2">
    <source>
        <dbReference type="ARBA" id="ARBA00022475"/>
    </source>
</evidence>
<feature type="transmembrane region" description="Helical" evidence="7">
    <location>
        <begin position="227"/>
        <end position="247"/>
    </location>
</feature>
<feature type="transmembrane region" description="Helical" evidence="7">
    <location>
        <begin position="538"/>
        <end position="559"/>
    </location>
</feature>
<evidence type="ECO:0000259" key="8">
    <source>
        <dbReference type="Pfam" id="PF05425"/>
    </source>
</evidence>
<keyword evidence="5 7" id="KW-0472">Membrane</keyword>
<evidence type="ECO:0000256" key="3">
    <source>
        <dbReference type="ARBA" id="ARBA00022692"/>
    </source>
</evidence>
<feature type="transmembrane region" description="Helical" evidence="7">
    <location>
        <begin position="425"/>
        <end position="448"/>
    </location>
</feature>
<dbReference type="Pfam" id="PF09678">
    <property type="entry name" value="Caa3_CtaG"/>
    <property type="match status" value="1"/>
</dbReference>
<proteinExistence type="predicted"/>
<dbReference type="PANTHER" id="PTHR34820:SF4">
    <property type="entry name" value="INNER MEMBRANE PROTEIN YEBZ"/>
    <property type="match status" value="1"/>
</dbReference>
<feature type="transmembrane region" description="Helical" evidence="7">
    <location>
        <begin position="121"/>
        <end position="142"/>
    </location>
</feature>
<gene>
    <name evidence="9" type="ORF">AVDCRST_MAG61-1080</name>
</gene>
<feature type="transmembrane region" description="Helical" evidence="7">
    <location>
        <begin position="331"/>
        <end position="352"/>
    </location>
</feature>
<feature type="transmembrane region" description="Helical" evidence="7">
    <location>
        <begin position="460"/>
        <end position="482"/>
    </location>
</feature>
<dbReference type="GO" id="GO:0005886">
    <property type="term" value="C:plasma membrane"/>
    <property type="evidence" value="ECO:0007669"/>
    <property type="project" value="UniProtKB-SubCell"/>
</dbReference>
<feature type="transmembrane region" description="Helical" evidence="7">
    <location>
        <begin position="84"/>
        <end position="101"/>
    </location>
</feature>
<feature type="transmembrane region" description="Helical" evidence="7">
    <location>
        <begin position="194"/>
        <end position="215"/>
    </location>
</feature>
<protein>
    <submittedName>
        <fullName evidence="9">Copper resistance protein CopD / Cytochrome c oxidase caa3-type assembly factor CtaG_BS (Unrelated to Cox11-CtaG family)</fullName>
    </submittedName>
</protein>
<feature type="domain" description="Copper resistance protein D" evidence="8">
    <location>
        <begin position="258"/>
        <end position="352"/>
    </location>
</feature>
<evidence type="ECO:0000313" key="9">
    <source>
        <dbReference type="EMBL" id="CAA9302061.1"/>
    </source>
</evidence>
<dbReference type="GO" id="GO:0006825">
    <property type="term" value="P:copper ion transport"/>
    <property type="evidence" value="ECO:0007669"/>
    <property type="project" value="InterPro"/>
</dbReference>
<evidence type="ECO:0000256" key="6">
    <source>
        <dbReference type="SAM" id="MobiDB-lite"/>
    </source>
</evidence>
<dbReference type="InterPro" id="IPR019108">
    <property type="entry name" value="Caa3_assmbl_CtaG-rel"/>
</dbReference>
<evidence type="ECO:0000256" key="1">
    <source>
        <dbReference type="ARBA" id="ARBA00004651"/>
    </source>
</evidence>
<evidence type="ECO:0000256" key="5">
    <source>
        <dbReference type="ARBA" id="ARBA00023136"/>
    </source>
</evidence>
<evidence type="ECO:0000256" key="4">
    <source>
        <dbReference type="ARBA" id="ARBA00022989"/>
    </source>
</evidence>
<dbReference type="EMBL" id="CADCTT010000167">
    <property type="protein sequence ID" value="CAA9302061.1"/>
    <property type="molecule type" value="Genomic_DNA"/>
</dbReference>
<feature type="transmembrane region" description="Helical" evidence="7">
    <location>
        <begin position="571"/>
        <end position="592"/>
    </location>
</feature>
<feature type="transmembrane region" description="Helical" evidence="7">
    <location>
        <begin position="623"/>
        <end position="645"/>
    </location>
</feature>
<feature type="transmembrane region" description="Helical" evidence="7">
    <location>
        <begin position="167"/>
        <end position="187"/>
    </location>
</feature>
<feature type="transmembrane region" description="Helical" evidence="7">
    <location>
        <begin position="259"/>
        <end position="283"/>
    </location>
</feature>
<name>A0A6J4KDE9_9ACTN</name>
<dbReference type="AlphaFoldDB" id="A0A6J4KDE9"/>
<feature type="transmembrane region" description="Helical" evidence="7">
    <location>
        <begin position="503"/>
        <end position="526"/>
    </location>
</feature>
<feature type="region of interest" description="Disordered" evidence="6">
    <location>
        <begin position="1"/>
        <end position="24"/>
    </location>
</feature>
<keyword evidence="4 7" id="KW-1133">Transmembrane helix</keyword>
<dbReference type="InterPro" id="IPR008457">
    <property type="entry name" value="Cu-R_CopD_dom"/>
</dbReference>
<evidence type="ECO:0000256" key="7">
    <source>
        <dbReference type="SAM" id="Phobius"/>
    </source>
</evidence>
<dbReference type="PANTHER" id="PTHR34820">
    <property type="entry name" value="INNER MEMBRANE PROTEIN YEBZ"/>
    <property type="match status" value="1"/>
</dbReference>
<sequence>MQTQTGPGDRSKAGRAPTGTVGADALHAPGPARTLLAGLVVVVTVGLAVGLLGATGELRADVAEFDPGAVVRYGLPAARAVHDLAAALTVGLLVTAAWFVAPEAGSRADRLSGARRGTAKAAAGVGLTWLVCAVTVIVLTAADVSGLPVGSPGSGAVAFSFLTQVDLGRALLASAVVVTLVVVLVALATSVNTLAWSAGLSLLALLPLALAGHGGGNGNHMNAVDSLALHLLGVCLWVGGLAALVLTGRRLGAQLPTVAGRYSTLALWCFVVVAVSGVVNAALRLGSFDQLGSSYGLLVVGKVAALALLGVVGWWHRRTTLRRLGSDGRGFARLAVGELLVMGATMGLAVALSRSAPPVPETGGDPVAALLGYPVPPPLTSGRYFSEFQPELLWLAVVAAMLGLYAGGVARLLRRGDRWPVSRTVFWVAGCLLLVFVTSGGAGVYGRLHFSTHMLQHMTLMVPVPLLLVFGAPITLALRALTARSDGSFGPREMLLKLVHARFLAILGQPLVATGLFTGSLVAFYYSRLFELAISTHTGHVLMTAHFLLSGYLFVWSLVGIDPGPQRPAYPFRLVLLLMTLGFHAFFGISLMSSETLLAADWWHALGQTDDAALLKDQQDGGAIAWGAGDIPSLLLGVALLVSWVRSDATETRRLDRQADRDEDAELRAYNERLRALTRHEQG</sequence>
<keyword evidence="3 7" id="KW-0812">Transmembrane</keyword>